<dbReference type="Pfam" id="PF10394">
    <property type="entry name" value="Hat1_N"/>
    <property type="match status" value="1"/>
</dbReference>
<protein>
    <recommendedName>
        <fullName evidence="4">Histone acetyltransferase type B catalytic subunit</fullName>
        <ecNumber evidence="3">2.3.1.48</ecNumber>
    </recommendedName>
</protein>
<comment type="subcellular location">
    <subcellularLocation>
        <location evidence="1">Nucleus</location>
    </subcellularLocation>
</comment>
<organism evidence="14 15">
    <name type="scientific">Rotaria magnacalcarata</name>
    <dbReference type="NCBI Taxonomy" id="392030"/>
    <lineage>
        <taxon>Eukaryota</taxon>
        <taxon>Metazoa</taxon>
        <taxon>Spiralia</taxon>
        <taxon>Gnathifera</taxon>
        <taxon>Rotifera</taxon>
        <taxon>Eurotatoria</taxon>
        <taxon>Bdelloidea</taxon>
        <taxon>Philodinida</taxon>
        <taxon>Philodinidae</taxon>
        <taxon>Rotaria</taxon>
    </lineage>
</organism>
<dbReference type="Pfam" id="PF21183">
    <property type="entry name" value="HAT1_C"/>
    <property type="match status" value="1"/>
</dbReference>
<dbReference type="GO" id="GO:0042393">
    <property type="term" value="F:histone binding"/>
    <property type="evidence" value="ECO:0007669"/>
    <property type="project" value="InterPro"/>
</dbReference>
<dbReference type="EMBL" id="CAJNOW010000058">
    <property type="protein sequence ID" value="CAF1221176.1"/>
    <property type="molecule type" value="Genomic_DNA"/>
</dbReference>
<name>A0A814XW65_9BILA</name>
<keyword evidence="5" id="KW-0808">Transferase</keyword>
<dbReference type="InterPro" id="IPR037113">
    <property type="entry name" value="Hat1_N_sf"/>
</dbReference>
<dbReference type="GO" id="GO:0006281">
    <property type="term" value="P:DNA repair"/>
    <property type="evidence" value="ECO:0007669"/>
    <property type="project" value="UniProtKB-KW"/>
</dbReference>
<evidence type="ECO:0000256" key="10">
    <source>
        <dbReference type="ARBA" id="ARBA00048017"/>
    </source>
</evidence>
<evidence type="ECO:0000256" key="5">
    <source>
        <dbReference type="ARBA" id="ARBA00022679"/>
    </source>
</evidence>
<keyword evidence="7" id="KW-0234">DNA repair</keyword>
<evidence type="ECO:0000256" key="2">
    <source>
        <dbReference type="ARBA" id="ARBA00010543"/>
    </source>
</evidence>
<dbReference type="Proteomes" id="UP000663834">
    <property type="component" value="Unassembled WGS sequence"/>
</dbReference>
<feature type="domain" description="Histone acetyl transferase HAT1 N-terminal" evidence="12">
    <location>
        <begin position="52"/>
        <end position="214"/>
    </location>
</feature>
<evidence type="ECO:0000256" key="6">
    <source>
        <dbReference type="ARBA" id="ARBA00022763"/>
    </source>
</evidence>
<dbReference type="Gene3D" id="3.40.630.30">
    <property type="match status" value="1"/>
</dbReference>
<evidence type="ECO:0000256" key="7">
    <source>
        <dbReference type="ARBA" id="ARBA00023204"/>
    </source>
</evidence>
<evidence type="ECO:0000256" key="3">
    <source>
        <dbReference type="ARBA" id="ARBA00013184"/>
    </source>
</evidence>
<dbReference type="EC" id="2.3.1.48" evidence="3"/>
<proteinExistence type="inferred from homology"/>
<evidence type="ECO:0000256" key="1">
    <source>
        <dbReference type="ARBA" id="ARBA00004123"/>
    </source>
</evidence>
<comment type="catalytic activity">
    <reaction evidence="10">
        <text>L-lysyl-[protein] + acetyl-CoA = N(6)-acetyl-L-lysyl-[protein] + CoA + H(+)</text>
        <dbReference type="Rhea" id="RHEA:45948"/>
        <dbReference type="Rhea" id="RHEA-COMP:9752"/>
        <dbReference type="Rhea" id="RHEA-COMP:10731"/>
        <dbReference type="ChEBI" id="CHEBI:15378"/>
        <dbReference type="ChEBI" id="CHEBI:29969"/>
        <dbReference type="ChEBI" id="CHEBI:57287"/>
        <dbReference type="ChEBI" id="CHEBI:57288"/>
        <dbReference type="ChEBI" id="CHEBI:61930"/>
        <dbReference type="EC" id="2.3.1.48"/>
    </reaction>
</comment>
<gene>
    <name evidence="14" type="ORF">KQP761_LOCUS817</name>
</gene>
<sequence length="447" mass="52964">MDLNEQGILLPAPLRVFDCSANEIISFKLNNNKMDLNEQGILLPAPLRVFDCSANEIISFKLIRSEKDLHNEENEFEPEFTHQIFGENERIFGYKNLKIDICCLSSSLNFYLNIDYDEKINPKKYHQFKADDLVESLNQWIPLSTTTNLDLFLSKLKNENECLPFGEQILTYELQGEKKSLSYSINRVNQNFCDDKKFVEWYSRLETFLVFFIDAASTIDKDDPNWVIYLLYQQYQNDNGQICYAPIGFITVYLYYAYPEKKRPRVSQVLILPPYQRKGHGRRLLTAIYNDLRKDSRVQDITAEDPSDEFVALRDLVSLELCHKYLPDLFSKESILKTNRLTKEMVEKARDICKLNKQETQRVYEICFLQSININDDEQMKNFRLIVKQRLYEPLQFDKRRRLQLADPTLEALATDPEKRKKYLSTQYEYVLEHYENILRAFDKYKD</sequence>
<reference evidence="14" key="1">
    <citation type="submission" date="2021-02" db="EMBL/GenBank/DDBJ databases">
        <authorList>
            <person name="Nowell W R."/>
        </authorList>
    </citation>
    <scope>NUCLEOTIDE SEQUENCE</scope>
</reference>
<evidence type="ECO:0000259" key="12">
    <source>
        <dbReference type="Pfam" id="PF10394"/>
    </source>
</evidence>
<evidence type="ECO:0000256" key="9">
    <source>
        <dbReference type="ARBA" id="ARBA00023315"/>
    </source>
</evidence>
<keyword evidence="8" id="KW-0539">Nucleus</keyword>
<dbReference type="CDD" id="cd04301">
    <property type="entry name" value="NAT_SF"/>
    <property type="match status" value="1"/>
</dbReference>
<dbReference type="Gene3D" id="3.90.360.10">
    <property type="entry name" value="Histone acetyl transferase 1 (HAT1), N-terminal domain"/>
    <property type="match status" value="1"/>
</dbReference>
<dbReference type="InterPro" id="IPR000182">
    <property type="entry name" value="GNAT_dom"/>
</dbReference>
<dbReference type="InterPro" id="IPR016181">
    <property type="entry name" value="Acyl_CoA_acyltransferase"/>
</dbReference>
<dbReference type="Pfam" id="PF00583">
    <property type="entry name" value="Acetyltransf_1"/>
    <property type="match status" value="1"/>
</dbReference>
<dbReference type="GO" id="GO:0000781">
    <property type="term" value="C:chromosome, telomeric region"/>
    <property type="evidence" value="ECO:0007669"/>
    <property type="project" value="GOC"/>
</dbReference>
<dbReference type="GO" id="GO:0005634">
    <property type="term" value="C:nucleus"/>
    <property type="evidence" value="ECO:0007669"/>
    <property type="project" value="UniProtKB-SubCell"/>
</dbReference>
<evidence type="ECO:0000256" key="4">
    <source>
        <dbReference type="ARBA" id="ARBA00021268"/>
    </source>
</evidence>
<keyword evidence="9" id="KW-0012">Acyltransferase</keyword>
<evidence type="ECO:0000259" key="11">
    <source>
        <dbReference type="Pfam" id="PF00583"/>
    </source>
</evidence>
<keyword evidence="6" id="KW-0227">DNA damage</keyword>
<accession>A0A814XW65</accession>
<dbReference type="OrthoDB" id="10253098at2759"/>
<dbReference type="PANTHER" id="PTHR12046">
    <property type="entry name" value="HISTONE ACETYLTRANSFERASE TYPE B CATALYTIC SUBUNIT"/>
    <property type="match status" value="1"/>
</dbReference>
<feature type="domain" description="Histone acetyltransferase type B catalytic subunit C-terminal" evidence="13">
    <location>
        <begin position="314"/>
        <end position="366"/>
    </location>
</feature>
<dbReference type="InterPro" id="IPR048776">
    <property type="entry name" value="HAT1_C"/>
</dbReference>
<comment type="similarity">
    <text evidence="2">Belongs to the HAT1 family.</text>
</comment>
<evidence type="ECO:0000256" key="8">
    <source>
        <dbReference type="ARBA" id="ARBA00023242"/>
    </source>
</evidence>
<evidence type="ECO:0000313" key="15">
    <source>
        <dbReference type="Proteomes" id="UP000663834"/>
    </source>
</evidence>
<dbReference type="InterPro" id="IPR017380">
    <property type="entry name" value="Hist_AcTrfase_B-typ_cat-su"/>
</dbReference>
<dbReference type="GO" id="GO:0031509">
    <property type="term" value="P:subtelomeric heterochromatin formation"/>
    <property type="evidence" value="ECO:0007669"/>
    <property type="project" value="InterPro"/>
</dbReference>
<dbReference type="InterPro" id="IPR013523">
    <property type="entry name" value="Hist_AcTrfase_HAT1_C"/>
</dbReference>
<dbReference type="AlphaFoldDB" id="A0A814XW65"/>
<dbReference type="SUPFAM" id="SSF55729">
    <property type="entry name" value="Acyl-CoA N-acyltransferases (Nat)"/>
    <property type="match status" value="1"/>
</dbReference>
<dbReference type="Gene3D" id="1.10.10.390">
    <property type="match status" value="1"/>
</dbReference>
<dbReference type="InterPro" id="IPR019467">
    <property type="entry name" value="Hat1_N"/>
</dbReference>
<comment type="caution">
    <text evidence="14">The sequence shown here is derived from an EMBL/GenBank/DDBJ whole genome shotgun (WGS) entry which is preliminary data.</text>
</comment>
<evidence type="ECO:0000313" key="14">
    <source>
        <dbReference type="EMBL" id="CAF1221176.1"/>
    </source>
</evidence>
<evidence type="ECO:0000259" key="13">
    <source>
        <dbReference type="Pfam" id="PF21183"/>
    </source>
</evidence>
<feature type="domain" description="N-acetyltransferase" evidence="11">
    <location>
        <begin position="240"/>
        <end position="295"/>
    </location>
</feature>
<dbReference type="GO" id="GO:0004402">
    <property type="term" value="F:histone acetyltransferase activity"/>
    <property type="evidence" value="ECO:0007669"/>
    <property type="project" value="InterPro"/>
</dbReference>